<dbReference type="Gene3D" id="3.20.20.70">
    <property type="entry name" value="Aldolase class I"/>
    <property type="match status" value="1"/>
</dbReference>
<comment type="caution">
    <text evidence="3">The sequence shown here is derived from an EMBL/GenBank/DDBJ whole genome shotgun (WGS) entry which is preliminary data.</text>
</comment>
<gene>
    <name evidence="3" type="ORF">GCM10007047_17290</name>
</gene>
<dbReference type="Pfam" id="PF02065">
    <property type="entry name" value="Melibiase"/>
    <property type="match status" value="1"/>
</dbReference>
<reference evidence="3" key="2">
    <citation type="submission" date="2020-09" db="EMBL/GenBank/DDBJ databases">
        <authorList>
            <person name="Sun Q."/>
            <person name="Kim S."/>
        </authorList>
    </citation>
    <scope>NUCLEOTIDE SEQUENCE</scope>
    <source>
        <strain evidence="3">KCTC 12870</strain>
    </source>
</reference>
<dbReference type="PANTHER" id="PTHR43053">
    <property type="entry name" value="GLYCOSIDASE FAMILY 31"/>
    <property type="match status" value="1"/>
</dbReference>
<evidence type="ECO:0000256" key="2">
    <source>
        <dbReference type="ARBA" id="ARBA00023295"/>
    </source>
</evidence>
<reference evidence="3" key="1">
    <citation type="journal article" date="2014" name="Int. J. Syst. Evol. Microbiol.">
        <title>Complete genome sequence of Corynebacterium casei LMG S-19264T (=DSM 44701T), isolated from a smear-ripened cheese.</title>
        <authorList>
            <consortium name="US DOE Joint Genome Institute (JGI-PGF)"/>
            <person name="Walter F."/>
            <person name="Albersmeier A."/>
            <person name="Kalinowski J."/>
            <person name="Ruckert C."/>
        </authorList>
    </citation>
    <scope>NUCLEOTIDE SEQUENCE</scope>
    <source>
        <strain evidence="3">KCTC 12870</strain>
    </source>
</reference>
<evidence type="ECO:0000256" key="1">
    <source>
        <dbReference type="ARBA" id="ARBA00022801"/>
    </source>
</evidence>
<dbReference type="GO" id="GO:0016052">
    <property type="term" value="P:carbohydrate catabolic process"/>
    <property type="evidence" value="ECO:0007669"/>
    <property type="project" value="InterPro"/>
</dbReference>
<protein>
    <recommendedName>
        <fullName evidence="5">Alpha-galactosidase</fullName>
    </recommendedName>
</protein>
<dbReference type="RefSeq" id="WP_189514130.1">
    <property type="nucleotide sequence ID" value="NZ_BMXG01000009.1"/>
</dbReference>
<dbReference type="InterPro" id="IPR017853">
    <property type="entry name" value="GH"/>
</dbReference>
<dbReference type="InterPro" id="IPR050985">
    <property type="entry name" value="Alpha-glycosidase_related"/>
</dbReference>
<dbReference type="GO" id="GO:0004557">
    <property type="term" value="F:alpha-galactosidase activity"/>
    <property type="evidence" value="ECO:0007669"/>
    <property type="project" value="InterPro"/>
</dbReference>
<dbReference type="EMBL" id="BMXG01000009">
    <property type="protein sequence ID" value="GHC01372.1"/>
    <property type="molecule type" value="Genomic_DNA"/>
</dbReference>
<name>A0A8J3DAA1_9BACT</name>
<dbReference type="InterPro" id="IPR013785">
    <property type="entry name" value="Aldolase_TIM"/>
</dbReference>
<dbReference type="SUPFAM" id="SSF51445">
    <property type="entry name" value="(Trans)glycosidases"/>
    <property type="match status" value="1"/>
</dbReference>
<dbReference type="CDD" id="cd14791">
    <property type="entry name" value="GH36"/>
    <property type="match status" value="1"/>
</dbReference>
<sequence length="599" mass="67042">MVSVSSPPPFSPFFIPSATIRSVDAEQEFTASSVVKTCAPGLKEYDIRIQFAQRQAPSPIVLEWLIPLVDIAGKWHPTIGSDRSLSSGWVQTINNYATLGAPVYALYSGSGENRHTFALSDAINPVGIRVQVEEDVAAFKCTLVLFDAPWPEMDKYSFILRIDERAIAYNEALAGVSDWWAGMDEYRPAPVPEAAYDPVYSSWYSFHQELSEEGIEANCAWSRDLGCRTLILDDGWQTDDSNKGYAYCGDWEIAESKFPDFTAHVARIKALDMRYLLWYSVPYVGNKSEAWQCFRDRVLPKPHRNADCLDPRFPSVRGMLIDCYRRAIGEWGLDGLKLDFVDQFTAEVAVKSDSEEADMVSVPAATDRLFTDIMAELRTLNPDVLIEFRQRYIGPAMRKYGNIFRAQDCPNDALSNRVRTIDLRLLSGNTAVHSDMVMWNAGESVERAALQLWAILFSVPQISVEKDAIGEAHQRMLAFYLRFWLERKDLLMHGKLTPLNPLCLYPVVIAENDTELCAVVYQEDCIMTLPPLKERSATLVNATEMGVIHAAFGNSTKNAKITVYDCCGILLSTRVMDGISGIVTIVTPCSGYAKVTITS</sequence>
<dbReference type="Proteomes" id="UP000642829">
    <property type="component" value="Unassembled WGS sequence"/>
</dbReference>
<dbReference type="InterPro" id="IPR002252">
    <property type="entry name" value="Glyco_hydro_36"/>
</dbReference>
<keyword evidence="4" id="KW-1185">Reference proteome</keyword>
<organism evidence="3 4">
    <name type="scientific">Cerasicoccus arenae</name>
    <dbReference type="NCBI Taxonomy" id="424488"/>
    <lineage>
        <taxon>Bacteria</taxon>
        <taxon>Pseudomonadati</taxon>
        <taxon>Verrucomicrobiota</taxon>
        <taxon>Opitutia</taxon>
        <taxon>Puniceicoccales</taxon>
        <taxon>Cerasicoccaceae</taxon>
        <taxon>Cerasicoccus</taxon>
    </lineage>
</organism>
<evidence type="ECO:0000313" key="4">
    <source>
        <dbReference type="Proteomes" id="UP000642829"/>
    </source>
</evidence>
<evidence type="ECO:0008006" key="5">
    <source>
        <dbReference type="Google" id="ProtNLM"/>
    </source>
</evidence>
<dbReference type="PANTHER" id="PTHR43053:SF3">
    <property type="entry name" value="ALPHA-GALACTOSIDASE C-RELATED"/>
    <property type="match status" value="1"/>
</dbReference>
<evidence type="ECO:0000313" key="3">
    <source>
        <dbReference type="EMBL" id="GHC01372.1"/>
    </source>
</evidence>
<accession>A0A8J3DAA1</accession>
<keyword evidence="1" id="KW-0378">Hydrolase</keyword>
<dbReference type="AlphaFoldDB" id="A0A8J3DAA1"/>
<keyword evidence="2" id="KW-0326">Glycosidase</keyword>
<proteinExistence type="predicted"/>